<evidence type="ECO:0000313" key="2">
    <source>
        <dbReference type="EMBL" id="AWI26465.1"/>
    </source>
</evidence>
<sequence>MLLVSFGYVRNRREFPVKGKDPKGLEILTKSMFSWSQKNGIKNQHQNAAKKYALLLQKMTRSKLEQNPNKTARTQTTFLSIFLIILIIPFKMFTALR</sequence>
<dbReference type="Proteomes" id="UP000244937">
    <property type="component" value="Chromosome"/>
</dbReference>
<evidence type="ECO:0000256" key="1">
    <source>
        <dbReference type="SAM" id="Phobius"/>
    </source>
</evidence>
<accession>A0A2S1SJA6</accession>
<dbReference type="AlphaFoldDB" id="A0A2S1SJA6"/>
<name>A0A2S1SJA6_9FLAO</name>
<reference evidence="2 3" key="1">
    <citation type="submission" date="2018-05" db="EMBL/GenBank/DDBJ databases">
        <title>Genome sequencing of Flavobacterium sp. HYN0049.</title>
        <authorList>
            <person name="Yi H."/>
            <person name="Baek C."/>
        </authorList>
    </citation>
    <scope>NUCLEOTIDE SEQUENCE [LARGE SCALE GENOMIC DNA]</scope>
    <source>
        <strain evidence="2 3">HYN0049</strain>
    </source>
</reference>
<dbReference type="KEGG" id="fpal:HYN49_11430"/>
<organism evidence="2 3">
    <name type="scientific">Flavobacterium pallidum</name>
    <dbReference type="NCBI Taxonomy" id="2172098"/>
    <lineage>
        <taxon>Bacteria</taxon>
        <taxon>Pseudomonadati</taxon>
        <taxon>Bacteroidota</taxon>
        <taxon>Flavobacteriia</taxon>
        <taxon>Flavobacteriales</taxon>
        <taxon>Flavobacteriaceae</taxon>
        <taxon>Flavobacterium</taxon>
    </lineage>
</organism>
<keyword evidence="1" id="KW-0472">Membrane</keyword>
<keyword evidence="3" id="KW-1185">Reference proteome</keyword>
<keyword evidence="1" id="KW-0812">Transmembrane</keyword>
<feature type="transmembrane region" description="Helical" evidence="1">
    <location>
        <begin position="77"/>
        <end position="96"/>
    </location>
</feature>
<dbReference type="EMBL" id="CP029187">
    <property type="protein sequence ID" value="AWI26465.1"/>
    <property type="molecule type" value="Genomic_DNA"/>
</dbReference>
<proteinExistence type="predicted"/>
<evidence type="ECO:0000313" key="3">
    <source>
        <dbReference type="Proteomes" id="UP000244937"/>
    </source>
</evidence>
<protein>
    <submittedName>
        <fullName evidence="2">Uncharacterized protein</fullName>
    </submittedName>
</protein>
<keyword evidence="1" id="KW-1133">Transmembrane helix</keyword>
<gene>
    <name evidence="2" type="ORF">HYN49_11430</name>
</gene>